<evidence type="ECO:0000313" key="2">
    <source>
        <dbReference type="EMBL" id="AFL73266.1"/>
    </source>
</evidence>
<name>I3Y8E8_THIV6</name>
<dbReference type="RefSeq" id="WP_014777749.1">
    <property type="nucleotide sequence ID" value="NC_018012.1"/>
</dbReference>
<proteinExistence type="predicted"/>
<protein>
    <recommendedName>
        <fullName evidence="1">Surface-adhesin protein E-like domain-containing protein</fullName>
    </recommendedName>
</protein>
<dbReference type="PROSITE" id="PS51257">
    <property type="entry name" value="PROKAR_LIPOPROTEIN"/>
    <property type="match status" value="1"/>
</dbReference>
<gene>
    <name evidence="2" type="ordered locus">Thivi_1243</name>
</gene>
<dbReference type="Pfam" id="PF16747">
    <property type="entry name" value="Adhesin_E"/>
    <property type="match status" value="1"/>
</dbReference>
<dbReference type="AlphaFoldDB" id="I3Y8E8"/>
<organism evidence="2 3">
    <name type="scientific">Thiocystis violascens (strain ATCC 17096 / DSM 198 / 6111)</name>
    <name type="common">Chromatium violascens</name>
    <dbReference type="NCBI Taxonomy" id="765911"/>
    <lineage>
        <taxon>Bacteria</taxon>
        <taxon>Pseudomonadati</taxon>
        <taxon>Pseudomonadota</taxon>
        <taxon>Gammaproteobacteria</taxon>
        <taxon>Chromatiales</taxon>
        <taxon>Chromatiaceae</taxon>
        <taxon>Thiocystis</taxon>
    </lineage>
</organism>
<feature type="domain" description="Surface-adhesin protein E-like" evidence="1">
    <location>
        <begin position="46"/>
        <end position="156"/>
    </location>
</feature>
<dbReference type="HOGENOM" id="CLU_794404_0_0_6"/>
<dbReference type="KEGG" id="tvi:Thivi_1243"/>
<dbReference type="InterPro" id="IPR031939">
    <property type="entry name" value="Adhesin_E-like"/>
</dbReference>
<evidence type="ECO:0000313" key="3">
    <source>
        <dbReference type="Proteomes" id="UP000006062"/>
    </source>
</evidence>
<reference evidence="2 3" key="1">
    <citation type="submission" date="2012-06" db="EMBL/GenBank/DDBJ databases">
        <title>Complete sequence of Thiocystis violascens DSM 198.</title>
        <authorList>
            <consortium name="US DOE Joint Genome Institute"/>
            <person name="Lucas S."/>
            <person name="Han J."/>
            <person name="Lapidus A."/>
            <person name="Cheng J.-F."/>
            <person name="Goodwin L."/>
            <person name="Pitluck S."/>
            <person name="Peters L."/>
            <person name="Ovchinnikova G."/>
            <person name="Teshima H."/>
            <person name="Detter J.C."/>
            <person name="Han C."/>
            <person name="Tapia R."/>
            <person name="Land M."/>
            <person name="Hauser L."/>
            <person name="Kyrpides N."/>
            <person name="Ivanova N."/>
            <person name="Pagani I."/>
            <person name="Vogl K."/>
            <person name="Liu Z."/>
            <person name="Frigaard N.-U."/>
            <person name="Bryant D."/>
            <person name="Woyke T."/>
        </authorList>
    </citation>
    <scope>NUCLEOTIDE SEQUENCE [LARGE SCALE GENOMIC DNA]</scope>
    <source>
        <strain evidence="3">ATCC 17096 / DSM 198 / 6111</strain>
    </source>
</reference>
<dbReference type="Proteomes" id="UP000006062">
    <property type="component" value="Chromosome"/>
</dbReference>
<keyword evidence="3" id="KW-1185">Reference proteome</keyword>
<dbReference type="EMBL" id="CP003154">
    <property type="protein sequence ID" value="AFL73266.1"/>
    <property type="molecule type" value="Genomic_DNA"/>
</dbReference>
<sequence>MKRNDVIAFVAVSTFALGGCVYTPPGNSYDTPQSSTAPKVKYPSKWTYLASNGQSKNYVDPSTIIHDGQYSMVWGKTVYDKPQRAFSGGTYRSSTSFYIFICRERKWASGSLAVYAGKELDGQRVAIQKANDASELKWIPIKPGTTADAFYEIACQENEEVVRRVIDEGSSTNATRRSVAPQRTQNRIKPFSQMTEEDKRAHMEYMKRIASPGLTEFDAMDKQTRLKMEETALAIMLEDKGRNDEKEKQIRQAMSEDARLGGTPQQRRAMVDYIIAAGAESVRVGGHDIDLSTRACKQNISGRLDTTELSTAIQYCEVWALALIVRAHDHGAITAMEEAIRRNKTSDPN</sequence>
<accession>I3Y8E8</accession>
<evidence type="ECO:0000259" key="1">
    <source>
        <dbReference type="Pfam" id="PF16747"/>
    </source>
</evidence>